<sequence>GALRRVLADRRAGRAAHRVGDGHERQLPHADRARGARRALGGELGGDAREVARAARHLGRRAQLHARVRARPLDRRRGEPHARRAAEPLHAGVRSGDAVHDRDHPRAPVERRPGGAALGVAGGGAASGARLGVGGGARPAEPLRALARDDRVGEPAHRAPRHGARRDRGVRRDRARGGGEHRRRRAGDRRGAHRDRGGAGGGHPGGVRLQRARHEGEPARRRGRGVRLRAHRAHGARGADL</sequence>
<feature type="compositionally biased region" description="Basic and acidic residues" evidence="1">
    <location>
        <begin position="71"/>
        <end position="87"/>
    </location>
</feature>
<evidence type="ECO:0000256" key="1">
    <source>
        <dbReference type="SAM" id="MobiDB-lite"/>
    </source>
</evidence>
<feature type="compositionally biased region" description="Gly residues" evidence="1">
    <location>
        <begin position="116"/>
        <end position="125"/>
    </location>
</feature>
<feature type="non-terminal residue" evidence="2">
    <location>
        <position position="241"/>
    </location>
</feature>
<name>A0A6J4LL74_9BACT</name>
<feature type="compositionally biased region" description="Basic and acidic residues" evidence="1">
    <location>
        <begin position="146"/>
        <end position="157"/>
    </location>
</feature>
<feature type="compositionally biased region" description="Basic and acidic residues" evidence="1">
    <location>
        <begin position="166"/>
        <end position="180"/>
    </location>
</feature>
<dbReference type="EMBL" id="CADCTX010000631">
    <property type="protein sequence ID" value="CAA9335136.1"/>
    <property type="molecule type" value="Genomic_DNA"/>
</dbReference>
<feature type="compositionally biased region" description="Basic and acidic residues" evidence="1">
    <location>
        <begin position="188"/>
        <end position="197"/>
    </location>
</feature>
<feature type="region of interest" description="Disordered" evidence="1">
    <location>
        <begin position="145"/>
        <end position="241"/>
    </location>
</feature>
<feature type="compositionally biased region" description="Basic and acidic residues" evidence="1">
    <location>
        <begin position="97"/>
        <end position="113"/>
    </location>
</feature>
<proteinExistence type="predicted"/>
<reference evidence="2" key="1">
    <citation type="submission" date="2020-02" db="EMBL/GenBank/DDBJ databases">
        <authorList>
            <person name="Meier V. D."/>
        </authorList>
    </citation>
    <scope>NUCLEOTIDE SEQUENCE</scope>
    <source>
        <strain evidence="2">AVDCRST_MAG40</strain>
    </source>
</reference>
<accession>A0A6J4LL74</accession>
<evidence type="ECO:0000313" key="2">
    <source>
        <dbReference type="EMBL" id="CAA9335136.1"/>
    </source>
</evidence>
<gene>
    <name evidence="2" type="ORF">AVDCRST_MAG40-2120</name>
</gene>
<organism evidence="2">
    <name type="scientific">uncultured Gemmatimonadaceae bacterium</name>
    <dbReference type="NCBI Taxonomy" id="246130"/>
    <lineage>
        <taxon>Bacteria</taxon>
        <taxon>Pseudomonadati</taxon>
        <taxon>Gemmatimonadota</taxon>
        <taxon>Gemmatimonadia</taxon>
        <taxon>Gemmatimonadales</taxon>
        <taxon>Gemmatimonadaceae</taxon>
        <taxon>environmental samples</taxon>
    </lineage>
</organism>
<feature type="non-terminal residue" evidence="2">
    <location>
        <position position="1"/>
    </location>
</feature>
<dbReference type="AlphaFoldDB" id="A0A6J4LL74"/>
<feature type="region of interest" description="Disordered" evidence="1">
    <location>
        <begin position="69"/>
        <end position="125"/>
    </location>
</feature>
<feature type="compositionally biased region" description="Basic residues" evidence="1">
    <location>
        <begin position="221"/>
        <end position="235"/>
    </location>
</feature>
<feature type="region of interest" description="Disordered" evidence="1">
    <location>
        <begin position="1"/>
        <end position="30"/>
    </location>
</feature>
<protein>
    <submittedName>
        <fullName evidence="2">Tol-Pal system protein TolQ</fullName>
    </submittedName>
</protein>